<dbReference type="PANTHER" id="PTHR37825">
    <property type="entry name" value="TRNA(MET) CYTIDINE ACETATE LIGASE"/>
    <property type="match status" value="1"/>
</dbReference>
<dbReference type="NCBIfam" id="NF010191">
    <property type="entry name" value="PRK13670.1"/>
    <property type="match status" value="1"/>
</dbReference>
<feature type="binding site" evidence="4">
    <location>
        <position position="100"/>
    </location>
    <ligand>
        <name>ATP</name>
        <dbReference type="ChEBI" id="CHEBI:30616"/>
    </ligand>
</feature>
<keyword evidence="3 4" id="KW-0819">tRNA processing</keyword>
<dbReference type="Pfam" id="PF05636">
    <property type="entry name" value="HIGH_NTase1"/>
    <property type="match status" value="1"/>
</dbReference>
<feature type="binding site" evidence="4">
    <location>
        <position position="178"/>
    </location>
    <ligand>
        <name>ATP</name>
        <dbReference type="ChEBI" id="CHEBI:30616"/>
    </ligand>
</feature>
<dbReference type="GO" id="GO:0006400">
    <property type="term" value="P:tRNA modification"/>
    <property type="evidence" value="ECO:0007669"/>
    <property type="project" value="UniProtKB-UniRule"/>
</dbReference>
<comment type="catalytic activity">
    <reaction evidence="4">
        <text>cytidine(34) in elongator tRNA(Met) + acetate + ATP = N(4)-acetylcytidine(34) in elongator tRNA(Met) + AMP + diphosphate</text>
        <dbReference type="Rhea" id="RHEA:58144"/>
        <dbReference type="Rhea" id="RHEA-COMP:10693"/>
        <dbReference type="Rhea" id="RHEA-COMP:10694"/>
        <dbReference type="ChEBI" id="CHEBI:30089"/>
        <dbReference type="ChEBI" id="CHEBI:30616"/>
        <dbReference type="ChEBI" id="CHEBI:33019"/>
        <dbReference type="ChEBI" id="CHEBI:74900"/>
        <dbReference type="ChEBI" id="CHEBI:82748"/>
        <dbReference type="ChEBI" id="CHEBI:456215"/>
    </reaction>
</comment>
<organism evidence="6 7">
    <name type="scientific">Staphylococcus auricularis</name>
    <dbReference type="NCBI Taxonomy" id="29379"/>
    <lineage>
        <taxon>Bacteria</taxon>
        <taxon>Bacillati</taxon>
        <taxon>Bacillota</taxon>
        <taxon>Bacilli</taxon>
        <taxon>Bacillales</taxon>
        <taxon>Staphylococcaceae</taxon>
        <taxon>Staphylococcus</taxon>
    </lineage>
</organism>
<dbReference type="AlphaFoldDB" id="A0AAP8PM91"/>
<dbReference type="InterPro" id="IPR014729">
    <property type="entry name" value="Rossmann-like_a/b/a_fold"/>
</dbReference>
<dbReference type="PANTHER" id="PTHR37825:SF1">
    <property type="entry name" value="TRNA(MET) CYTIDINE ACETATE LIGASE"/>
    <property type="match status" value="1"/>
</dbReference>
<keyword evidence="4" id="KW-0547">Nucleotide-binding</keyword>
<evidence type="ECO:0000256" key="1">
    <source>
        <dbReference type="ARBA" id="ARBA00022555"/>
    </source>
</evidence>
<dbReference type="GO" id="GO:0016879">
    <property type="term" value="F:ligase activity, forming carbon-nitrogen bonds"/>
    <property type="evidence" value="ECO:0007669"/>
    <property type="project" value="UniProtKB-UniRule"/>
</dbReference>
<evidence type="ECO:0000313" key="5">
    <source>
        <dbReference type="EMBL" id="MDN4532308.1"/>
    </source>
</evidence>
<dbReference type="SUPFAM" id="SSF52374">
    <property type="entry name" value="Nucleotidylyl transferase"/>
    <property type="match status" value="1"/>
</dbReference>
<evidence type="ECO:0000256" key="4">
    <source>
        <dbReference type="HAMAP-Rule" id="MF_01539"/>
    </source>
</evidence>
<dbReference type="InterPro" id="IPR008513">
    <property type="entry name" value="tRNA(Met)_cyd_acetate_ligase"/>
</dbReference>
<dbReference type="EMBL" id="JAUHQC010000006">
    <property type="protein sequence ID" value="MDN4532308.1"/>
    <property type="molecule type" value="Genomic_DNA"/>
</dbReference>
<feature type="binding site" evidence="4">
    <location>
        <begin position="7"/>
        <end position="20"/>
    </location>
    <ligand>
        <name>ATP</name>
        <dbReference type="ChEBI" id="CHEBI:30616"/>
    </ligand>
</feature>
<evidence type="ECO:0000313" key="7">
    <source>
        <dbReference type="Proteomes" id="UP000242470"/>
    </source>
</evidence>
<comment type="caution">
    <text evidence="6">The sequence shown here is derived from an EMBL/GenBank/DDBJ whole genome shotgun (WGS) entry which is preliminary data.</text>
</comment>
<evidence type="ECO:0000256" key="2">
    <source>
        <dbReference type="ARBA" id="ARBA00022598"/>
    </source>
</evidence>
<keyword evidence="2 4" id="KW-0436">Ligase</keyword>
<comment type="caution">
    <text evidence="4">Lacks conserved residue(s) required for the propagation of feature annotation.</text>
</comment>
<protein>
    <recommendedName>
        <fullName evidence="4">tRNA(Met) cytidine acetate ligase</fullName>
        <ecNumber evidence="4">6.3.4.-</ecNumber>
    </recommendedName>
</protein>
<comment type="similarity">
    <text evidence="4">Belongs to the TmcAL family.</text>
</comment>
<reference evidence="5" key="2">
    <citation type="submission" date="2023-07" db="EMBL/GenBank/DDBJ databases">
        <title>Evaluation of the beneficial properties of pineapple isolates.</title>
        <authorList>
            <person name="Adefiranye O."/>
        </authorList>
    </citation>
    <scope>NUCLEOTIDE SEQUENCE</scope>
    <source>
        <strain evidence="5">PAPLE_T1</strain>
    </source>
</reference>
<dbReference type="RefSeq" id="WP_059106590.1">
    <property type="nucleotide sequence ID" value="NZ_AP024589.1"/>
</dbReference>
<evidence type="ECO:0000313" key="6">
    <source>
        <dbReference type="EMBL" id="PNZ65859.1"/>
    </source>
</evidence>
<proteinExistence type="inferred from homology"/>
<keyword evidence="4" id="KW-0694">RNA-binding</keyword>
<dbReference type="GO" id="GO:0005524">
    <property type="term" value="F:ATP binding"/>
    <property type="evidence" value="ECO:0007669"/>
    <property type="project" value="UniProtKB-KW"/>
</dbReference>
<feature type="binding site" evidence="4">
    <location>
        <position position="153"/>
    </location>
    <ligand>
        <name>ATP</name>
        <dbReference type="ChEBI" id="CHEBI:30616"/>
    </ligand>
</feature>
<comment type="subcellular location">
    <subcellularLocation>
        <location evidence="4">Cytoplasm</location>
    </subcellularLocation>
</comment>
<dbReference type="GO" id="GO:0000049">
    <property type="term" value="F:tRNA binding"/>
    <property type="evidence" value="ECO:0007669"/>
    <property type="project" value="UniProtKB-KW"/>
</dbReference>
<dbReference type="EMBL" id="PPQW01000098">
    <property type="protein sequence ID" value="PNZ65859.1"/>
    <property type="molecule type" value="Genomic_DNA"/>
</dbReference>
<accession>A0AAP8PM91</accession>
<reference evidence="6 7" key="1">
    <citation type="submission" date="2017-08" db="EMBL/GenBank/DDBJ databases">
        <title>Draft genome sequences of 64 type strains of genus Staph aureus.</title>
        <authorList>
            <person name="Cole K."/>
            <person name="Golubchik T."/>
            <person name="Russell J."/>
            <person name="Foster D."/>
            <person name="Llewelyn M."/>
            <person name="Wilson D."/>
            <person name="Crook D."/>
            <person name="Paul J."/>
        </authorList>
    </citation>
    <scope>NUCLEOTIDE SEQUENCE [LARGE SCALE GENOMIC DNA]</scope>
    <source>
        <strain evidence="6 7">NCTC 12101</strain>
    </source>
</reference>
<keyword evidence="1 4" id="KW-0820">tRNA-binding</keyword>
<dbReference type="Gene3D" id="3.40.50.620">
    <property type="entry name" value="HUPs"/>
    <property type="match status" value="1"/>
</dbReference>
<keyword evidence="4" id="KW-0067">ATP-binding</keyword>
<dbReference type="Proteomes" id="UP000242470">
    <property type="component" value="Unassembled WGS sequence"/>
</dbReference>
<dbReference type="HAMAP" id="MF_01539">
    <property type="entry name" value="TmcAL"/>
    <property type="match status" value="1"/>
</dbReference>
<gene>
    <name evidence="4" type="primary">tmcAL</name>
    <name evidence="6" type="ORF">CD158_10445</name>
    <name evidence="5" type="ORF">QYH67_01735</name>
</gene>
<dbReference type="EC" id="6.3.4.-" evidence="4"/>
<dbReference type="GO" id="GO:0005737">
    <property type="term" value="C:cytoplasm"/>
    <property type="evidence" value="ECO:0007669"/>
    <property type="project" value="UniProtKB-SubCell"/>
</dbReference>
<sequence length="380" mass="43228">MKSVALITEYNPFHNGHVFHAQQAKQITQAEVTIAIMSGSFVMRGEPAIYNKFTRTEMALDQCDLVVELPAYASLSAGEYFGDMAVQLAHYLDSDALAFGSESGDTDAFLSMSQKLNDLKASPIFQQKIKEGKSYPRILSELFPNEPLLASPNDTLGLSYVRAIQQHGYQITSHAIHRQSSHHHDQTLSQSPIASGSAIRHAMTHNDSEWQHAVPASIQHLYTEPHIDKADTFPLLKYAILSQSVETLNQIYTMSEGLEHRLKKVILEAQSFDHLIQLLKSKRYTYTHLQRVLMNTLLQFKQQDRPETIHAARILGMTPQGQQYLKELKSKFPDRHWITNVNQQNASWFTHNIHATRIYNLMSGEQQDDFNMPVIRTDAR</sequence>
<keyword evidence="4" id="KW-0963">Cytoplasm</keyword>
<comment type="function">
    <text evidence="4">Catalyzes the formation of N(4)-acetylcytidine (ac(4)C) at the wobble position of elongator tRNA(Met), using acetate and ATP as substrates. First activates an acetate ion to form acetyladenylate (Ac-AMP) and then transfers the acetyl group to tRNA to form ac(4)C34.</text>
</comment>
<dbReference type="GeneID" id="64982518"/>
<name>A0AAP8PM91_9STAP</name>
<evidence type="ECO:0000256" key="3">
    <source>
        <dbReference type="ARBA" id="ARBA00022694"/>
    </source>
</evidence>
<dbReference type="Proteomes" id="UP001171687">
    <property type="component" value="Unassembled WGS sequence"/>
</dbReference>